<reference evidence="2 3" key="1">
    <citation type="journal article" date="2019" name="Commun. Biol.">
        <title>The bagworm genome reveals a unique fibroin gene that provides high tensile strength.</title>
        <authorList>
            <person name="Kono N."/>
            <person name="Nakamura H."/>
            <person name="Ohtoshi R."/>
            <person name="Tomita M."/>
            <person name="Numata K."/>
            <person name="Arakawa K."/>
        </authorList>
    </citation>
    <scope>NUCLEOTIDE SEQUENCE [LARGE SCALE GENOMIC DNA]</scope>
</reference>
<evidence type="ECO:0000313" key="3">
    <source>
        <dbReference type="Proteomes" id="UP000299102"/>
    </source>
</evidence>
<proteinExistence type="predicted"/>
<sequence>MYTSSVEIRAPIERCQFHVSVPESDRKIDKLKNQSNCRQQYKENGRHVESKLVAARSKQNTTSSGGSDAKSFSL</sequence>
<feature type="compositionally biased region" description="Basic and acidic residues" evidence="1">
    <location>
        <begin position="40"/>
        <end position="50"/>
    </location>
</feature>
<dbReference type="Proteomes" id="UP000299102">
    <property type="component" value="Unassembled WGS sequence"/>
</dbReference>
<dbReference type="EMBL" id="BGZK01001781">
    <property type="protein sequence ID" value="GBP86214.1"/>
    <property type="molecule type" value="Genomic_DNA"/>
</dbReference>
<name>A0A4C1ZGH7_EUMVA</name>
<evidence type="ECO:0000313" key="2">
    <source>
        <dbReference type="EMBL" id="GBP86214.1"/>
    </source>
</evidence>
<feature type="compositionally biased region" description="Polar residues" evidence="1">
    <location>
        <begin position="57"/>
        <end position="74"/>
    </location>
</feature>
<comment type="caution">
    <text evidence="2">The sequence shown here is derived from an EMBL/GenBank/DDBJ whole genome shotgun (WGS) entry which is preliminary data.</text>
</comment>
<keyword evidence="3" id="KW-1185">Reference proteome</keyword>
<gene>
    <name evidence="2" type="ORF">EVAR_54830_1</name>
</gene>
<dbReference type="AlphaFoldDB" id="A0A4C1ZGH7"/>
<organism evidence="2 3">
    <name type="scientific">Eumeta variegata</name>
    <name type="common">Bagworm moth</name>
    <name type="synonym">Eumeta japonica</name>
    <dbReference type="NCBI Taxonomy" id="151549"/>
    <lineage>
        <taxon>Eukaryota</taxon>
        <taxon>Metazoa</taxon>
        <taxon>Ecdysozoa</taxon>
        <taxon>Arthropoda</taxon>
        <taxon>Hexapoda</taxon>
        <taxon>Insecta</taxon>
        <taxon>Pterygota</taxon>
        <taxon>Neoptera</taxon>
        <taxon>Endopterygota</taxon>
        <taxon>Lepidoptera</taxon>
        <taxon>Glossata</taxon>
        <taxon>Ditrysia</taxon>
        <taxon>Tineoidea</taxon>
        <taxon>Psychidae</taxon>
        <taxon>Oiketicinae</taxon>
        <taxon>Eumeta</taxon>
    </lineage>
</organism>
<evidence type="ECO:0000256" key="1">
    <source>
        <dbReference type="SAM" id="MobiDB-lite"/>
    </source>
</evidence>
<accession>A0A4C1ZGH7</accession>
<feature type="region of interest" description="Disordered" evidence="1">
    <location>
        <begin position="40"/>
        <end position="74"/>
    </location>
</feature>
<protein>
    <submittedName>
        <fullName evidence="2">Uncharacterized protein</fullName>
    </submittedName>
</protein>